<proteinExistence type="predicted"/>
<evidence type="ECO:0000313" key="2">
    <source>
        <dbReference type="Proteomes" id="UP001549749"/>
    </source>
</evidence>
<dbReference type="Proteomes" id="UP001549749">
    <property type="component" value="Unassembled WGS sequence"/>
</dbReference>
<organism evidence="1 2">
    <name type="scientific">Chitinophaga defluvii</name>
    <dbReference type="NCBI Taxonomy" id="3163343"/>
    <lineage>
        <taxon>Bacteria</taxon>
        <taxon>Pseudomonadati</taxon>
        <taxon>Bacteroidota</taxon>
        <taxon>Chitinophagia</taxon>
        <taxon>Chitinophagales</taxon>
        <taxon>Chitinophagaceae</taxon>
        <taxon>Chitinophaga</taxon>
    </lineage>
</organism>
<dbReference type="EMBL" id="JBEXAC010000003">
    <property type="protein sequence ID" value="MET7001436.1"/>
    <property type="molecule type" value="Genomic_DNA"/>
</dbReference>
<evidence type="ECO:0008006" key="3">
    <source>
        <dbReference type="Google" id="ProtNLM"/>
    </source>
</evidence>
<evidence type="ECO:0000313" key="1">
    <source>
        <dbReference type="EMBL" id="MET7001436.1"/>
    </source>
</evidence>
<accession>A0ABV2TEH9</accession>
<dbReference type="PROSITE" id="PS51257">
    <property type="entry name" value="PROKAR_LIPOPROTEIN"/>
    <property type="match status" value="1"/>
</dbReference>
<protein>
    <recommendedName>
        <fullName evidence="3">Lipoprotein</fullName>
    </recommendedName>
</protein>
<name>A0ABV2TEH9_9BACT</name>
<reference evidence="1 2" key="1">
    <citation type="submission" date="2024-06" db="EMBL/GenBank/DDBJ databases">
        <title>Chitinophaga defluvii sp. nov., isolated from municipal sewage.</title>
        <authorList>
            <person name="Zhang L."/>
        </authorList>
    </citation>
    <scope>NUCLEOTIDE SEQUENCE [LARGE SCALE GENOMIC DNA]</scope>
    <source>
        <strain evidence="1 2">H8</strain>
    </source>
</reference>
<comment type="caution">
    <text evidence="1">The sequence shown here is derived from an EMBL/GenBank/DDBJ whole genome shotgun (WGS) entry which is preliminary data.</text>
</comment>
<gene>
    <name evidence="1" type="ORF">ABR189_28900</name>
</gene>
<dbReference type="RefSeq" id="WP_354664005.1">
    <property type="nucleotide sequence ID" value="NZ_JBEXAC010000003.1"/>
</dbReference>
<keyword evidence="2" id="KW-1185">Reference proteome</keyword>
<sequence length="314" mass="34631">MNRFLIILLTIGLLSACKSKEKGNGNADAPLTFEDFQAFFKEAPLPYKLTPETLQANIPDSLSLDKKVIQQFLTDTLTKGDFPKATPLKYYPLQQLQGADMRYFLVKVKGGNTANAYLCFTDKKGKYLNQMLVGKVGGTGAETVSFSLDRKYVVKISTEKKLNASRTALKEDFYTTNADGSTALIMTNSNEPAISGQLFNPIDTLPRKHKLSGDYMAGDMNLVAIRDGVEPKTFQFFITFYKANGSCRGELSGIGHYTSANRGEYKDKESSCGIAFQFSGSRVSIQEIGGCGAFRSVKCFFEGAFVKKKAEKKK</sequence>